<reference evidence="8 9" key="1">
    <citation type="submission" date="2019-02" db="EMBL/GenBank/DDBJ databases">
        <title>Genomic Encyclopedia of Type Strains, Phase IV (KMG-IV): sequencing the most valuable type-strain genomes for metagenomic binning, comparative biology and taxonomic classification.</title>
        <authorList>
            <person name="Goeker M."/>
        </authorList>
    </citation>
    <scope>NUCLEOTIDE SEQUENCE [LARGE SCALE GENOMIC DNA]</scope>
    <source>
        <strain evidence="8 9">DSM 18116</strain>
    </source>
</reference>
<keyword evidence="3" id="KW-0378">Hydrolase</keyword>
<dbReference type="InterPro" id="IPR050534">
    <property type="entry name" value="Coronavir_polyprotein_1ab"/>
</dbReference>
<dbReference type="EMBL" id="SGXA01000001">
    <property type="protein sequence ID" value="RZS76173.1"/>
    <property type="molecule type" value="Genomic_DNA"/>
</dbReference>
<dbReference type="InterPro" id="IPR047187">
    <property type="entry name" value="SF1_C_Upf1"/>
</dbReference>
<evidence type="ECO:0000256" key="5">
    <source>
        <dbReference type="ARBA" id="ARBA00022840"/>
    </source>
</evidence>
<protein>
    <submittedName>
        <fullName evidence="8">AAA domain-containing protein</fullName>
    </submittedName>
</protein>
<comment type="similarity">
    <text evidence="1">Belongs to the DNA2/NAM7 helicase family.</text>
</comment>
<dbReference type="Gene3D" id="3.40.50.300">
    <property type="entry name" value="P-loop containing nucleotide triphosphate hydrolases"/>
    <property type="match status" value="3"/>
</dbReference>
<keyword evidence="4" id="KW-0347">Helicase</keyword>
<dbReference type="GO" id="GO:0005524">
    <property type="term" value="F:ATP binding"/>
    <property type="evidence" value="ECO:0007669"/>
    <property type="project" value="UniProtKB-KW"/>
</dbReference>
<dbReference type="GO" id="GO:0043139">
    <property type="term" value="F:5'-3' DNA helicase activity"/>
    <property type="evidence" value="ECO:0007669"/>
    <property type="project" value="TreeGrafter"/>
</dbReference>
<evidence type="ECO:0000313" key="8">
    <source>
        <dbReference type="EMBL" id="RZS76173.1"/>
    </source>
</evidence>
<dbReference type="CDD" id="cd18808">
    <property type="entry name" value="SF1_C_Upf1"/>
    <property type="match status" value="1"/>
</dbReference>
<dbReference type="InterPro" id="IPR041677">
    <property type="entry name" value="DNA2/NAM7_AAA_11"/>
</dbReference>
<dbReference type="InterPro" id="IPR041679">
    <property type="entry name" value="DNA2/NAM7-like_C"/>
</dbReference>
<evidence type="ECO:0000256" key="2">
    <source>
        <dbReference type="ARBA" id="ARBA00022741"/>
    </source>
</evidence>
<comment type="caution">
    <text evidence="8">The sequence shown here is derived from an EMBL/GenBank/DDBJ whole genome shotgun (WGS) entry which is preliminary data.</text>
</comment>
<dbReference type="PANTHER" id="PTHR43788">
    <property type="entry name" value="DNA2/NAM7 HELICASE FAMILY MEMBER"/>
    <property type="match status" value="1"/>
</dbReference>
<dbReference type="Pfam" id="PF13087">
    <property type="entry name" value="AAA_12"/>
    <property type="match status" value="1"/>
</dbReference>
<dbReference type="OrthoDB" id="9757917at2"/>
<dbReference type="RefSeq" id="WP_130540487.1">
    <property type="nucleotide sequence ID" value="NZ_CP042431.1"/>
</dbReference>
<dbReference type="GO" id="GO:0016787">
    <property type="term" value="F:hydrolase activity"/>
    <property type="evidence" value="ECO:0007669"/>
    <property type="project" value="UniProtKB-KW"/>
</dbReference>
<evidence type="ECO:0000256" key="4">
    <source>
        <dbReference type="ARBA" id="ARBA00022806"/>
    </source>
</evidence>
<evidence type="ECO:0000256" key="3">
    <source>
        <dbReference type="ARBA" id="ARBA00022801"/>
    </source>
</evidence>
<dbReference type="PANTHER" id="PTHR43788:SF8">
    <property type="entry name" value="DNA-BINDING PROTEIN SMUBP-2"/>
    <property type="match status" value="1"/>
</dbReference>
<name>A0A4Q7N545_9BACT</name>
<dbReference type="InterPro" id="IPR027417">
    <property type="entry name" value="P-loop_NTPase"/>
</dbReference>
<evidence type="ECO:0000313" key="9">
    <source>
        <dbReference type="Proteomes" id="UP000293874"/>
    </source>
</evidence>
<evidence type="ECO:0000259" key="6">
    <source>
        <dbReference type="Pfam" id="PF13086"/>
    </source>
</evidence>
<feature type="domain" description="DNA2/NAM7 helicase-like C-terminal" evidence="7">
    <location>
        <begin position="803"/>
        <end position="980"/>
    </location>
</feature>
<dbReference type="AlphaFoldDB" id="A0A4Q7N545"/>
<dbReference type="Pfam" id="PF13086">
    <property type="entry name" value="AAA_11"/>
    <property type="match status" value="1"/>
</dbReference>
<dbReference type="Proteomes" id="UP000293874">
    <property type="component" value="Unassembled WGS sequence"/>
</dbReference>
<keyword evidence="2" id="KW-0547">Nucleotide-binding</keyword>
<feature type="domain" description="DNA2/NAM7 helicase helicase" evidence="6">
    <location>
        <begin position="268"/>
        <end position="361"/>
    </location>
</feature>
<evidence type="ECO:0000259" key="7">
    <source>
        <dbReference type="Pfam" id="PF13087"/>
    </source>
</evidence>
<dbReference type="SUPFAM" id="SSF52540">
    <property type="entry name" value="P-loop containing nucleoside triphosphate hydrolases"/>
    <property type="match status" value="1"/>
</dbReference>
<evidence type="ECO:0000256" key="1">
    <source>
        <dbReference type="ARBA" id="ARBA00007913"/>
    </source>
</evidence>
<sequence>MENKTWLSYWKKSLSDAQAADIDIDKFRHFEIENFNLETPVIEQIDSVNELIDFEETRINKKRGISNKNNNDWISLDFITVLIAPFKLVPVSERQIFLRDKKPKFPFWFYAKLDRVGNLAVPEETFPVFQRKFLEPLADEKTEFIFTSVENVDNATVPGKEKYDSYSEYLQYLNNVFALAVGKPIAVYSTDHLATINNAIVLLPDEDINAAFAIIQLYEKLLKAKDLPPLLNNFIQLHNNIKNEPLTVEELIDFNSLHLGQMGFEFPLSISQRKSLYTFLQSNDKVFAVNGPPGTGKTTLLQSIVANMVVEHALKGIHPPFILACSTNNQAVTNILDSFIKAKTAQGSLEGRWLPEITGYATYLPSNTKTANELKGINYKKLNGDGLFTKVENHTYLSQAKEFFLKSGNHHFQTEVLDIPEILRRIQKQIGAISSSIVKGGEKWKSYQQALKTFDSSYCQENLDRKKYFDSHETLDETNFEAEIAALIALEKEVVTYFREEPFFRKLFCFLGLKSALKSRTTELRVLLRNSLIQDSGEFIFKKSVILDKIDSKINEARSILKGIKEWKSWKQENNIKGNPPRNETAYWEKEYLKIEGLRRNDPEKSQANCFYDELDITLRHQAFQLALHYWEGRWILKLEEDLFSDNFAGRNDEKSRNRWQRQAMLTPCFVSTFYMAPRFFTSSRFLQKSDKGDSIFDNPPLTEFIDLLIVDEAGQVSPEIGIPTFSLARKAAIVGDIQQIEPVYNITNKMDIGNLKATGLVRDYDDLIFEKEYHPKGFLASTGSIMKMAQNACSYQEKGLAERGVLLIEHRRCFDEIISYCNMLAYGGLLKPLKGSGIGKTLFPPMYCIHVEAHSTTINNSRYNQPEADAIIGWLLKNKDVIEEKYNKKIEDVVGIITPFVGQKQTIYRALNAAGFDTARIKLGTVHALQGAERPIIIFSTVYGPGDAGTMFFDRDNKPNMLNVAVSRAQDNFIVFANSSILNKETRTPSGILAGYLTYERG</sequence>
<keyword evidence="9" id="KW-1185">Reference proteome</keyword>
<gene>
    <name evidence="8" type="ORF">EV199_2052</name>
</gene>
<organism evidence="8 9">
    <name type="scientific">Pseudobacter ginsenosidimutans</name>
    <dbReference type="NCBI Taxonomy" id="661488"/>
    <lineage>
        <taxon>Bacteria</taxon>
        <taxon>Pseudomonadati</taxon>
        <taxon>Bacteroidota</taxon>
        <taxon>Chitinophagia</taxon>
        <taxon>Chitinophagales</taxon>
        <taxon>Chitinophagaceae</taxon>
        <taxon>Pseudobacter</taxon>
    </lineage>
</organism>
<accession>A0A4Q7N545</accession>
<proteinExistence type="inferred from homology"/>
<keyword evidence="5" id="KW-0067">ATP-binding</keyword>